<dbReference type="SUPFAM" id="SSF55154">
    <property type="entry name" value="CYTH-like phosphatases"/>
    <property type="match status" value="1"/>
</dbReference>
<dbReference type="Proteomes" id="UP000019243">
    <property type="component" value="Unassembled WGS sequence"/>
</dbReference>
<dbReference type="PROSITE" id="PS51707">
    <property type="entry name" value="CYTH"/>
    <property type="match status" value="1"/>
</dbReference>
<dbReference type="InterPro" id="IPR009195">
    <property type="entry name" value="Uncharacterised_YjbK"/>
</dbReference>
<comment type="caution">
    <text evidence="2">The sequence shown here is derived from an EMBL/GenBank/DDBJ whole genome shotgun (WGS) entry which is preliminary data.</text>
</comment>
<feature type="domain" description="CYTH" evidence="1">
    <location>
        <begin position="3"/>
        <end position="191"/>
    </location>
</feature>
<dbReference type="STRING" id="1265861.BCAMP_07710"/>
<dbReference type="EMBL" id="AODH01000029">
    <property type="protein sequence ID" value="EUJ39264.1"/>
    <property type="molecule type" value="Genomic_DNA"/>
</dbReference>
<evidence type="ECO:0000259" key="1">
    <source>
        <dbReference type="PROSITE" id="PS51707"/>
    </source>
</evidence>
<evidence type="ECO:0000313" key="3">
    <source>
        <dbReference type="Proteomes" id="UP000019243"/>
    </source>
</evidence>
<reference evidence="2 3" key="1">
    <citation type="submission" date="2012-12" db="EMBL/GenBank/DDBJ databases">
        <title>Novel taxa of Listeriaceae from agricultural environments in the United States.</title>
        <authorList>
            <person name="den Bakker H.C."/>
            <person name="Allred A."/>
            <person name="Warchocki S."/>
            <person name="Wright E.M."/>
            <person name="Burrell A."/>
            <person name="Nightingale K.K."/>
            <person name="Kephart D."/>
            <person name="Wiedmann M."/>
        </authorList>
    </citation>
    <scope>NUCLEOTIDE SEQUENCE [LARGE SCALE GENOMIC DNA]</scope>
    <source>
        <strain evidence="2 3">FSL F6-1037</strain>
    </source>
</reference>
<dbReference type="RefSeq" id="WP_051456943.1">
    <property type="nucleotide sequence ID" value="NZ_AODH01000029.1"/>
</dbReference>
<dbReference type="Pfam" id="PF01928">
    <property type="entry name" value="CYTH"/>
    <property type="match status" value="1"/>
</dbReference>
<dbReference type="AlphaFoldDB" id="W7CIR2"/>
<evidence type="ECO:0000313" key="2">
    <source>
        <dbReference type="EMBL" id="EUJ39264.1"/>
    </source>
</evidence>
<dbReference type="InterPro" id="IPR023577">
    <property type="entry name" value="CYTH_domain"/>
</dbReference>
<dbReference type="CDD" id="cd07762">
    <property type="entry name" value="CYTH-like_Pase_1"/>
    <property type="match status" value="1"/>
</dbReference>
<keyword evidence="3" id="KW-1185">Reference proteome</keyword>
<organism evidence="2 3">
    <name type="scientific">Brochothrix campestris FSL F6-1037</name>
    <dbReference type="NCBI Taxonomy" id="1265861"/>
    <lineage>
        <taxon>Bacteria</taxon>
        <taxon>Bacillati</taxon>
        <taxon>Bacillota</taxon>
        <taxon>Bacilli</taxon>
        <taxon>Bacillales</taxon>
        <taxon>Listeriaceae</taxon>
        <taxon>Brochothrix</taxon>
    </lineage>
</organism>
<name>W7CIR2_9LIST</name>
<gene>
    <name evidence="2" type="ORF">BCAMP_07710</name>
</gene>
<proteinExistence type="predicted"/>
<dbReference type="Gene3D" id="2.40.320.10">
    <property type="entry name" value="Hypothetical Protein Pfu-838710-001"/>
    <property type="match status" value="1"/>
</dbReference>
<dbReference type="InterPro" id="IPR033469">
    <property type="entry name" value="CYTH-like_dom_sf"/>
</dbReference>
<dbReference type="PIRSF" id="PIRSF012526">
    <property type="entry name" value="CYTH_UCP012526"/>
    <property type="match status" value="1"/>
</dbReference>
<dbReference type="PATRIC" id="fig|1265861.3.peg.1513"/>
<sequence>MQEREIEFKNLLTKTEYTALLAHFKTAAATTITQTNSYFDTPDYQLKEQHCGLRIRTFATKQNELTLKSPLPVGLLETTAFLSDEQTNDILAGSPLPQGEVYDALIARGIDPQAIVCFGSLTTERIECSYQSGLLVLDHSRYLGQEDYEIEFEVPDEQIGQLEFNALLEAFSIKQQPTSNKVARFIRRLKR</sequence>
<protein>
    <submittedName>
        <fullName evidence="2">CYTH domain-containing protein</fullName>
    </submittedName>
</protein>
<dbReference type="SMART" id="SM01118">
    <property type="entry name" value="CYTH"/>
    <property type="match status" value="1"/>
</dbReference>
<accession>W7CIR2</accession>